<protein>
    <recommendedName>
        <fullName evidence="4">Protein kinase domain-containing protein</fullName>
    </recommendedName>
</protein>
<evidence type="ECO:0000256" key="1">
    <source>
        <dbReference type="SAM" id="MobiDB-lite"/>
    </source>
</evidence>
<feature type="compositionally biased region" description="Acidic residues" evidence="1">
    <location>
        <begin position="323"/>
        <end position="343"/>
    </location>
</feature>
<evidence type="ECO:0000313" key="2">
    <source>
        <dbReference type="EMBL" id="KAK0498156.1"/>
    </source>
</evidence>
<feature type="region of interest" description="Disordered" evidence="1">
    <location>
        <begin position="455"/>
        <end position="497"/>
    </location>
</feature>
<name>A0AA39QA68_9AGAR</name>
<feature type="region of interest" description="Disordered" evidence="1">
    <location>
        <begin position="732"/>
        <end position="758"/>
    </location>
</feature>
<evidence type="ECO:0000313" key="3">
    <source>
        <dbReference type="Proteomes" id="UP001175228"/>
    </source>
</evidence>
<accession>A0AA39QA68</accession>
<comment type="caution">
    <text evidence="2">The sequence shown here is derived from an EMBL/GenBank/DDBJ whole genome shotgun (WGS) entry which is preliminary data.</text>
</comment>
<dbReference type="InterPro" id="IPR011009">
    <property type="entry name" value="Kinase-like_dom_sf"/>
</dbReference>
<feature type="compositionally biased region" description="Basic and acidic residues" evidence="1">
    <location>
        <begin position="476"/>
        <end position="487"/>
    </location>
</feature>
<feature type="region of interest" description="Disordered" evidence="1">
    <location>
        <begin position="260"/>
        <end position="281"/>
    </location>
</feature>
<dbReference type="SUPFAM" id="SSF56112">
    <property type="entry name" value="Protein kinase-like (PK-like)"/>
    <property type="match status" value="1"/>
</dbReference>
<dbReference type="Gene3D" id="1.10.510.10">
    <property type="entry name" value="Transferase(Phosphotransferase) domain 1"/>
    <property type="match status" value="1"/>
</dbReference>
<reference evidence="2" key="1">
    <citation type="submission" date="2023-06" db="EMBL/GenBank/DDBJ databases">
        <authorList>
            <consortium name="Lawrence Berkeley National Laboratory"/>
            <person name="Ahrendt S."/>
            <person name="Sahu N."/>
            <person name="Indic B."/>
            <person name="Wong-Bajracharya J."/>
            <person name="Merenyi Z."/>
            <person name="Ke H.-M."/>
            <person name="Monk M."/>
            <person name="Kocsube S."/>
            <person name="Drula E."/>
            <person name="Lipzen A."/>
            <person name="Balint B."/>
            <person name="Henrissat B."/>
            <person name="Andreopoulos B."/>
            <person name="Martin F.M."/>
            <person name="Harder C.B."/>
            <person name="Rigling D."/>
            <person name="Ford K.L."/>
            <person name="Foster G.D."/>
            <person name="Pangilinan J."/>
            <person name="Papanicolaou A."/>
            <person name="Barry K."/>
            <person name="LaButti K."/>
            <person name="Viragh M."/>
            <person name="Koriabine M."/>
            <person name="Yan M."/>
            <person name="Riley R."/>
            <person name="Champramary S."/>
            <person name="Plett K.L."/>
            <person name="Tsai I.J."/>
            <person name="Slot J."/>
            <person name="Sipos G."/>
            <person name="Plett J."/>
            <person name="Nagy L.G."/>
            <person name="Grigoriev I.V."/>
        </authorList>
    </citation>
    <scope>NUCLEOTIDE SEQUENCE</scope>
    <source>
        <strain evidence="2">HWK02</strain>
    </source>
</reference>
<evidence type="ECO:0008006" key="4">
    <source>
        <dbReference type="Google" id="ProtNLM"/>
    </source>
</evidence>
<feature type="compositionally biased region" description="Basic and acidic residues" evidence="1">
    <location>
        <begin position="746"/>
        <end position="757"/>
    </location>
</feature>
<gene>
    <name evidence="2" type="ORF">EDD18DRAFT_79015</name>
</gene>
<proteinExistence type="predicted"/>
<sequence length="811" mass="90616">MTEPDIHHQGQEGRFETPSLSGEQVLEHLFTCRPNFTKLPGFEGSNGTRDPAQYDMHLHDRLILKDVVYFPDMLDQLADTVASIGNTEHLPQLSLAAINSPLHPAYIGGKLGDKRQFRIGHEATLQAIHPTVQQFSSVAASTLFAGFNEWSNIFKYSDKPISMMPCALADGYLSLDGEAIAKARLPKELDNDLKLVIKQGLSDFLFWELKSINAGSEEVMQAIRHLAGAEFPWVRCPQSRNCGAGTCKKMGNRFKFSVTGHQTGEDGDIMGDEPGASMGNQIRFDKSGIDFSVTPVPDSRGWKFRRERKNVQKKSKGKRRLDDDPDEEDGESGGNDVNDDGADDGGGTLPFTQSAYSKAKKIVQQIWAEAVNVDATFIVLNAASREYIGIRDRKLQRLYLSPLIDLDKPATVSQGYFKIHTGLRITALLDAIQRAKRLDIRSELYTFQYDRAEPYKDKPPNTAKTARLSRSAATPRDAKAETEKSPDGDEDDAAESSLDFTPAESQLWQGLQDARSLKISWNVYTHGLGPAGSMIVARSVKGPLSHTGTPMELHVIHPYPQSSISYSCYAQVGDTILRGIVIKVAPPGLAKEGLIREHKMYNALSRFEDVAQSLGLVKHFGVYRERHEAKTVLVLLDGGDLVCAKSKKGIPDSVYSQVKKAVQKMHLAKITHGSLAPENILVTKDDNTKKGQWNIHFISWKNGKYHKYLSARKVCNGFTLERSARRIRKPPLKVRPSNSRGPLVGKGKEEHGTDKISSRTRKIKPRVFKRSVKPATKLFMTFRIALRKWNEAVEEDRRMLNSNMWNRHQEK</sequence>
<dbReference type="AlphaFoldDB" id="A0AA39QA68"/>
<organism evidence="2 3">
    <name type="scientific">Armillaria luteobubalina</name>
    <dbReference type="NCBI Taxonomy" id="153913"/>
    <lineage>
        <taxon>Eukaryota</taxon>
        <taxon>Fungi</taxon>
        <taxon>Dikarya</taxon>
        <taxon>Basidiomycota</taxon>
        <taxon>Agaricomycotina</taxon>
        <taxon>Agaricomycetes</taxon>
        <taxon>Agaricomycetidae</taxon>
        <taxon>Agaricales</taxon>
        <taxon>Marasmiineae</taxon>
        <taxon>Physalacriaceae</taxon>
        <taxon>Armillaria</taxon>
    </lineage>
</organism>
<feature type="region of interest" description="Disordered" evidence="1">
    <location>
        <begin position="303"/>
        <end position="350"/>
    </location>
</feature>
<keyword evidence="3" id="KW-1185">Reference proteome</keyword>
<dbReference type="Proteomes" id="UP001175228">
    <property type="component" value="Unassembled WGS sequence"/>
</dbReference>
<feature type="compositionally biased region" description="Basic residues" evidence="1">
    <location>
        <begin position="303"/>
        <end position="319"/>
    </location>
</feature>
<dbReference type="Gene3D" id="3.30.200.20">
    <property type="entry name" value="Phosphorylase Kinase, domain 1"/>
    <property type="match status" value="1"/>
</dbReference>
<dbReference type="EMBL" id="JAUEPU010000011">
    <property type="protein sequence ID" value="KAK0498156.1"/>
    <property type="molecule type" value="Genomic_DNA"/>
</dbReference>